<dbReference type="OrthoDB" id="4034650at2759"/>
<dbReference type="InterPro" id="IPR011989">
    <property type="entry name" value="ARM-like"/>
</dbReference>
<evidence type="ECO:0000313" key="2">
    <source>
        <dbReference type="EMBL" id="SMN18964.1"/>
    </source>
</evidence>
<sequence>MIILKIIDQFYESTDSDLQYMSLRNEFTLNDIDNDVSLLMNKLVLPILLQETNMDIINLVCYELLPRFIECIRSNYSVNMDVFKLIENKILNPIVANIRIENRSLIFLQCFKVLFNKISNLIDIDQKERNRTGKFNISSMVVNSDASFVFRFLTNIKETKLIETEKYLCYEALNYLLPLYFDGHTHYIPKDILITLLKEYSREELINPNAQLLLNNLCRLTSPIELSYASEHIDDCILLEMSKCWYKFNILVDEYFDSRLLPKLEITKIIDKSDFINTLTIINNFEPYYSTRILHIGLPYLAQDSVIRLMKSCIRLVNILDIDISERKLDNDLLSKSSNHISDDQYNSDKITIKYRNGERSQNNLKKNVIQNEVSKDDKYLEELSLATDTYEYGNDDEEEESILMEDEYYDDTKRSKDVSDGDDSRSTYSNEIATSDEFVNIEEHDNEEEIQQVRLIKSMVLTILQNCDISLQTERYFMEMEDISFYACFRDMGLEADKNAIVTLFKFPNVKEINLKAILTDDNYYQEYSKDDIFSTLDYQSASSVDNLTGLQFCIDIVEKLIRDDNFELTKRDQSILSLIVLPHIKKNKQFIRILKVGNMKQKVDDGLATRTSIYSILSQMDKLPYNVECKILEEVVIHGLKDKNSTIQYLSEKIVEKILSNYYNTIQGLAQGWYQVAIMNKLLDIIYGSSTISSMETSALSNIIDTYPSTPPKRDD</sequence>
<dbReference type="Proteomes" id="UP000196158">
    <property type="component" value="Unassembled WGS sequence"/>
</dbReference>
<evidence type="ECO:0000313" key="3">
    <source>
        <dbReference type="Proteomes" id="UP000196158"/>
    </source>
</evidence>
<keyword evidence="2" id="KW-0436">Ligase</keyword>
<dbReference type="GO" id="GO:0016874">
    <property type="term" value="F:ligase activity"/>
    <property type="evidence" value="ECO:0007669"/>
    <property type="project" value="UniProtKB-KW"/>
</dbReference>
<gene>
    <name evidence="2" type="ORF">KASA_0P00891G</name>
</gene>
<protein>
    <submittedName>
        <fullName evidence="2">Similar to Saccharomyces cerevisiae YOL025W LAG2 Protein that negatively regulates the SCF E3-ubiquitin ligase by interacting with and preventing neddyation of the cullin subunit</fullName>
    </submittedName>
</protein>
<accession>A0A1X7R0C7</accession>
<dbReference type="InterPro" id="IPR013932">
    <property type="entry name" value="TATA-bd_TIP120"/>
</dbReference>
<dbReference type="Gene3D" id="1.25.10.10">
    <property type="entry name" value="Leucine-rich Repeat Variant"/>
    <property type="match status" value="1"/>
</dbReference>
<organism evidence="2 3">
    <name type="scientific">Maudiozyma saulgeensis</name>
    <dbReference type="NCBI Taxonomy" id="1789683"/>
    <lineage>
        <taxon>Eukaryota</taxon>
        <taxon>Fungi</taxon>
        <taxon>Dikarya</taxon>
        <taxon>Ascomycota</taxon>
        <taxon>Saccharomycotina</taxon>
        <taxon>Saccharomycetes</taxon>
        <taxon>Saccharomycetales</taxon>
        <taxon>Saccharomycetaceae</taxon>
        <taxon>Maudiozyma</taxon>
    </lineage>
</organism>
<name>A0A1X7R0C7_9SACH</name>
<proteinExistence type="predicted"/>
<dbReference type="AlphaFoldDB" id="A0A1X7R0C7"/>
<dbReference type="Pfam" id="PF08623">
    <property type="entry name" value="TIP120"/>
    <property type="match status" value="1"/>
</dbReference>
<keyword evidence="3" id="KW-1185">Reference proteome</keyword>
<reference evidence="2 3" key="1">
    <citation type="submission" date="2017-04" db="EMBL/GenBank/DDBJ databases">
        <authorList>
            <person name="Afonso C.L."/>
            <person name="Miller P.J."/>
            <person name="Scott M.A."/>
            <person name="Spackman E."/>
            <person name="Goraichik I."/>
            <person name="Dimitrov K.M."/>
            <person name="Suarez D.L."/>
            <person name="Swayne D.E."/>
        </authorList>
    </citation>
    <scope>NUCLEOTIDE SEQUENCE [LARGE SCALE GENOMIC DNA]</scope>
</reference>
<dbReference type="EMBL" id="FXLY01000003">
    <property type="protein sequence ID" value="SMN18964.1"/>
    <property type="molecule type" value="Genomic_DNA"/>
</dbReference>
<evidence type="ECO:0000259" key="1">
    <source>
        <dbReference type="Pfam" id="PF08623"/>
    </source>
</evidence>
<feature type="domain" description="TATA-binding protein interacting (TIP20)" evidence="1">
    <location>
        <begin position="581"/>
        <end position="663"/>
    </location>
</feature>